<dbReference type="GO" id="GO:0016020">
    <property type="term" value="C:membrane"/>
    <property type="evidence" value="ECO:0007669"/>
    <property type="project" value="UniProtKB-SubCell"/>
</dbReference>
<dbReference type="InterPro" id="IPR007117">
    <property type="entry name" value="Expansin_CBD"/>
</dbReference>
<accession>A0A6P4BBV4</accession>
<dbReference type="RefSeq" id="XP_015896438.2">
    <property type="nucleotide sequence ID" value="XM_016040952.3"/>
</dbReference>
<dbReference type="Gene3D" id="2.60.40.760">
    <property type="entry name" value="Expansin, cellulose-binding-like domain"/>
    <property type="match status" value="1"/>
</dbReference>
<dbReference type="AlphaFoldDB" id="A0A6P4BBV4"/>
<protein>
    <recommendedName>
        <fullName evidence="7">Expansin</fullName>
    </recommendedName>
</protein>
<dbReference type="CDD" id="cd22274">
    <property type="entry name" value="DPBB_EXPA_N"/>
    <property type="match status" value="1"/>
</dbReference>
<evidence type="ECO:0000256" key="4">
    <source>
        <dbReference type="ARBA" id="ARBA00022729"/>
    </source>
</evidence>
<dbReference type="SMART" id="SM00837">
    <property type="entry name" value="DPBB_1"/>
    <property type="match status" value="1"/>
</dbReference>
<dbReference type="Proteomes" id="UP001652623">
    <property type="component" value="Chromosome 6"/>
</dbReference>
<dbReference type="PRINTS" id="PR01226">
    <property type="entry name" value="EXPANSIN"/>
</dbReference>
<feature type="signal peptide" evidence="7">
    <location>
        <begin position="1"/>
        <end position="27"/>
    </location>
</feature>
<dbReference type="KEGG" id="zju:107430152"/>
<keyword evidence="3 7" id="KW-0964">Secreted</keyword>
<gene>
    <name evidence="11" type="primary">LOC107430152</name>
</gene>
<dbReference type="PANTHER" id="PTHR31867">
    <property type="entry name" value="EXPANSIN-A15"/>
    <property type="match status" value="1"/>
</dbReference>
<keyword evidence="6 7" id="KW-0961">Cell wall biogenesis/degradation</keyword>
<name>A0A6P4BBV4_ZIZJJ</name>
<dbReference type="InterPro" id="IPR007118">
    <property type="entry name" value="Expan_Lol_pI"/>
</dbReference>
<comment type="similarity">
    <text evidence="1 7">Belongs to the expansin family. Expansin A subfamily.</text>
</comment>
<feature type="domain" description="Expansin-like CBD" evidence="9">
    <location>
        <begin position="175"/>
        <end position="255"/>
    </location>
</feature>
<keyword evidence="4 7" id="KW-0732">Signal</keyword>
<evidence type="ECO:0000256" key="5">
    <source>
        <dbReference type="ARBA" id="ARBA00023136"/>
    </source>
</evidence>
<comment type="function">
    <text evidence="7">Causes loosening and extension of plant cell walls by disrupting non-covalent bonding between cellulose microfibrils and matrix glucans. No enzymatic activity has been found.</text>
</comment>
<dbReference type="InterPro" id="IPR002963">
    <property type="entry name" value="Expansin"/>
</dbReference>
<reference evidence="11" key="1">
    <citation type="submission" date="2025-08" db="UniProtKB">
        <authorList>
            <consortium name="RefSeq"/>
        </authorList>
    </citation>
    <scope>IDENTIFICATION</scope>
    <source>
        <tissue evidence="11">Seedling</tissue>
    </source>
</reference>
<sequence length="260" mass="28853">MTTMASFIYSWRFTFMFMAIMVRTVFAMPIYRPSPWAQAYATFYGDETASETMGGACGFGNLITNGYGTDTAALSSTLFNNGFACGTCYQIRCTRAKQCYNTFTTVTATNLCPPNWSKDSNAGGWCNPPRVHFDMSKPAFMKIADWKAGIVPVYYRRVPCIRNGGVRFSFQGNGYWLLVYVMNIGGGGDIASMWVKGSKTGWISMSHNWGASYQAFATLGGQSLSFKMTSYTSKETIIAWDAAPPNWQVGLTYKANINFH</sequence>
<dbReference type="InterPro" id="IPR009009">
    <property type="entry name" value="RlpA-like_DPBB"/>
</dbReference>
<organism evidence="10 11">
    <name type="scientific">Ziziphus jujuba</name>
    <name type="common">Chinese jujube</name>
    <name type="synonym">Ziziphus sativa</name>
    <dbReference type="NCBI Taxonomy" id="326968"/>
    <lineage>
        <taxon>Eukaryota</taxon>
        <taxon>Viridiplantae</taxon>
        <taxon>Streptophyta</taxon>
        <taxon>Embryophyta</taxon>
        <taxon>Tracheophyta</taxon>
        <taxon>Spermatophyta</taxon>
        <taxon>Magnoliopsida</taxon>
        <taxon>eudicotyledons</taxon>
        <taxon>Gunneridae</taxon>
        <taxon>Pentapetalae</taxon>
        <taxon>rosids</taxon>
        <taxon>fabids</taxon>
        <taxon>Rosales</taxon>
        <taxon>Rhamnaceae</taxon>
        <taxon>Paliureae</taxon>
        <taxon>Ziziphus</taxon>
    </lineage>
</organism>
<evidence type="ECO:0000256" key="3">
    <source>
        <dbReference type="ARBA" id="ARBA00022525"/>
    </source>
</evidence>
<evidence type="ECO:0000256" key="6">
    <source>
        <dbReference type="ARBA" id="ARBA00023316"/>
    </source>
</evidence>
<evidence type="ECO:0000313" key="11">
    <source>
        <dbReference type="RefSeq" id="XP_015896438.2"/>
    </source>
</evidence>
<proteinExistence type="inferred from homology"/>
<dbReference type="GO" id="GO:0009653">
    <property type="term" value="P:anatomical structure morphogenesis"/>
    <property type="evidence" value="ECO:0007669"/>
    <property type="project" value="UniProtKB-ARBA"/>
</dbReference>
<dbReference type="GO" id="GO:0009664">
    <property type="term" value="P:plant-type cell wall organization"/>
    <property type="evidence" value="ECO:0007669"/>
    <property type="project" value="InterPro"/>
</dbReference>
<evidence type="ECO:0000256" key="7">
    <source>
        <dbReference type="RuleBase" id="RU365023"/>
    </source>
</evidence>
<evidence type="ECO:0000313" key="10">
    <source>
        <dbReference type="Proteomes" id="UP001652623"/>
    </source>
</evidence>
<dbReference type="SUPFAM" id="SSF50685">
    <property type="entry name" value="Barwin-like endoglucanases"/>
    <property type="match status" value="1"/>
</dbReference>
<feature type="domain" description="Expansin-like EG45" evidence="8">
    <location>
        <begin position="54"/>
        <end position="165"/>
    </location>
</feature>
<dbReference type="GeneID" id="107430152"/>
<dbReference type="PRINTS" id="PR01225">
    <property type="entry name" value="EXPANSNFAMLY"/>
</dbReference>
<evidence type="ECO:0000259" key="9">
    <source>
        <dbReference type="PROSITE" id="PS50843"/>
    </source>
</evidence>
<evidence type="ECO:0000256" key="2">
    <source>
        <dbReference type="ARBA" id="ARBA00022512"/>
    </source>
</evidence>
<dbReference type="InterPro" id="IPR036908">
    <property type="entry name" value="RlpA-like_sf"/>
</dbReference>
<keyword evidence="5" id="KW-0472">Membrane</keyword>
<dbReference type="Pfam" id="PF03330">
    <property type="entry name" value="DPBB_1"/>
    <property type="match status" value="1"/>
</dbReference>
<dbReference type="Gene3D" id="2.40.40.10">
    <property type="entry name" value="RlpA-like domain"/>
    <property type="match status" value="1"/>
</dbReference>
<keyword evidence="10" id="KW-1185">Reference proteome</keyword>
<dbReference type="InterPro" id="IPR007112">
    <property type="entry name" value="Expansin/allergen_DPBB_dom"/>
</dbReference>
<evidence type="ECO:0000256" key="1">
    <source>
        <dbReference type="ARBA" id="ARBA00005392"/>
    </source>
</evidence>
<dbReference type="Pfam" id="PF01357">
    <property type="entry name" value="Expansin_C"/>
    <property type="match status" value="1"/>
</dbReference>
<feature type="chain" id="PRO_5044965755" description="Expansin" evidence="7">
    <location>
        <begin position="28"/>
        <end position="260"/>
    </location>
</feature>
<dbReference type="GO" id="GO:0005576">
    <property type="term" value="C:extracellular region"/>
    <property type="evidence" value="ECO:0007669"/>
    <property type="project" value="InterPro"/>
</dbReference>
<dbReference type="PROSITE" id="PS50842">
    <property type="entry name" value="EXPANSIN_EG45"/>
    <property type="match status" value="1"/>
</dbReference>
<evidence type="ECO:0000259" key="8">
    <source>
        <dbReference type="PROSITE" id="PS50842"/>
    </source>
</evidence>
<keyword evidence="2 7" id="KW-0134">Cell wall</keyword>
<dbReference type="SUPFAM" id="SSF49590">
    <property type="entry name" value="PHL pollen allergen"/>
    <property type="match status" value="1"/>
</dbReference>
<dbReference type="InterPro" id="IPR036749">
    <property type="entry name" value="Expansin_CBD_sf"/>
</dbReference>
<dbReference type="PROSITE" id="PS50843">
    <property type="entry name" value="EXPANSIN_CBD"/>
    <property type="match status" value="1"/>
</dbReference>
<comment type="subcellular location">
    <subcellularLocation>
        <location evidence="7">Secreted</location>
        <location evidence="7">Cell wall</location>
    </subcellularLocation>
    <subcellularLocation>
        <location evidence="7">Membrane</location>
        <topology evidence="7">Peripheral membrane protein</topology>
    </subcellularLocation>
</comment>